<gene>
    <name evidence="1" type="ORF">C7380_101187</name>
</gene>
<dbReference type="Proteomes" id="UP000245921">
    <property type="component" value="Unassembled WGS sequence"/>
</dbReference>
<protein>
    <submittedName>
        <fullName evidence="1">Uncharacterized protein</fullName>
    </submittedName>
</protein>
<organism evidence="1 2">
    <name type="scientific">Oceanotoga teriensis</name>
    <dbReference type="NCBI Taxonomy" id="515440"/>
    <lineage>
        <taxon>Bacteria</taxon>
        <taxon>Thermotogati</taxon>
        <taxon>Thermotogota</taxon>
        <taxon>Thermotogae</taxon>
        <taxon>Petrotogales</taxon>
        <taxon>Petrotogaceae</taxon>
        <taxon>Oceanotoga</taxon>
    </lineage>
</organism>
<dbReference type="AlphaFoldDB" id="A0AA45HJR3"/>
<sequence>MKKVFFSIFLIIVSLSFSSYNINLYNIPSTSDDFYFNIGIGSEDLKDINAKVSFNDLHRSFITQKIFFREVKIKTGERLFSAFLNIPIYNSNFVFGYEMRSSNDLLGIIKSNSFSRTEVFTGGFHEYSYSFNKILVPGYFKGGLSLISFDEINSYRFDGYSDKYFKLPITLGFRNDTFVSGIKIDTLDKYYTNFLGIGFGINNLNIYPYIFSYYGFEFLNHDFEISLNAVFKEPLDYEIYLIDKDFDLPLIIYFSSNGGGIFFEL</sequence>
<reference evidence="1 2" key="1">
    <citation type="submission" date="2018-05" db="EMBL/GenBank/DDBJ databases">
        <title>Genomic Encyclopedia of Type Strains, Phase IV (KMG-IV): sequencing the most valuable type-strain genomes for metagenomic binning, comparative biology and taxonomic classification.</title>
        <authorList>
            <person name="Goeker M."/>
        </authorList>
    </citation>
    <scope>NUCLEOTIDE SEQUENCE [LARGE SCALE GENOMIC DNA]</scope>
    <source>
        <strain evidence="1 2">DSM 24906</strain>
    </source>
</reference>
<accession>A0AA45HJR3</accession>
<comment type="caution">
    <text evidence="1">The sequence shown here is derived from an EMBL/GenBank/DDBJ whole genome shotgun (WGS) entry which is preliminary data.</text>
</comment>
<evidence type="ECO:0000313" key="2">
    <source>
        <dbReference type="Proteomes" id="UP000245921"/>
    </source>
</evidence>
<proteinExistence type="predicted"/>
<dbReference type="EMBL" id="QGGI01000001">
    <property type="protein sequence ID" value="PWJ96613.1"/>
    <property type="molecule type" value="Genomic_DNA"/>
</dbReference>
<dbReference type="RefSeq" id="WP_109603601.1">
    <property type="nucleotide sequence ID" value="NZ_JAMHJO010000010.1"/>
</dbReference>
<evidence type="ECO:0000313" key="1">
    <source>
        <dbReference type="EMBL" id="PWJ96613.1"/>
    </source>
</evidence>
<name>A0AA45HJR3_9BACT</name>
<keyword evidence="2" id="KW-1185">Reference proteome</keyword>